<dbReference type="Gene3D" id="3.40.30.10">
    <property type="entry name" value="Glutaredoxin"/>
    <property type="match status" value="1"/>
</dbReference>
<keyword evidence="2" id="KW-1185">Reference proteome</keyword>
<reference evidence="1 2" key="1">
    <citation type="submission" date="2015-04" db="EMBL/GenBank/DDBJ databases">
        <title>Comparative genomics of rhizobia nodulating Arachis hypogaea in China.</title>
        <authorList>
            <person name="Li Y."/>
        </authorList>
    </citation>
    <scope>NUCLEOTIDE SEQUENCE [LARGE SCALE GENOMIC DNA]</scope>
    <source>
        <strain evidence="1 2">CCBAU 51757</strain>
    </source>
</reference>
<evidence type="ECO:0000313" key="1">
    <source>
        <dbReference type="EMBL" id="RXH38034.1"/>
    </source>
</evidence>
<protein>
    <submittedName>
        <fullName evidence="1">Ferredoxin</fullName>
    </submittedName>
</protein>
<dbReference type="SUPFAM" id="SSF52833">
    <property type="entry name" value="Thioredoxin-like"/>
    <property type="match status" value="1"/>
</dbReference>
<dbReference type="RefSeq" id="WP_128916297.1">
    <property type="nucleotide sequence ID" value="NZ_LBJQ01000006.1"/>
</dbReference>
<dbReference type="AlphaFoldDB" id="A0A4V1L3H9"/>
<comment type="caution">
    <text evidence="1">The sequence shown here is derived from an EMBL/GenBank/DDBJ whole genome shotgun (WGS) entry which is preliminary data.</text>
</comment>
<name>A0A4V1L3H9_9BRAD</name>
<dbReference type="InterPro" id="IPR036249">
    <property type="entry name" value="Thioredoxin-like_sf"/>
</dbReference>
<dbReference type="Proteomes" id="UP000289546">
    <property type="component" value="Unassembled WGS sequence"/>
</dbReference>
<sequence length="115" mass="12752">MSSEKEFVLPQIYRHHVFACNTQRPQDHPHGSCGASGAHALWDRMSKAIETQGLNDIGFATAGCLGFCNSGPLLVVYPDGVWYRASTPEDVDEIVNSHLKQGKRVDRLVMVLKRS</sequence>
<accession>A0A4V1L3H9</accession>
<organism evidence="1 2">
    <name type="scientific">Bradyrhizobium nanningense</name>
    <dbReference type="NCBI Taxonomy" id="1325118"/>
    <lineage>
        <taxon>Bacteria</taxon>
        <taxon>Pseudomonadati</taxon>
        <taxon>Pseudomonadota</taxon>
        <taxon>Alphaproteobacteria</taxon>
        <taxon>Hyphomicrobiales</taxon>
        <taxon>Nitrobacteraceae</taxon>
        <taxon>Bradyrhizobium</taxon>
    </lineage>
</organism>
<evidence type="ECO:0000313" key="2">
    <source>
        <dbReference type="Proteomes" id="UP000289546"/>
    </source>
</evidence>
<gene>
    <name evidence="1" type="ORF">XH99_01865</name>
</gene>
<dbReference type="EMBL" id="LBJQ01000006">
    <property type="protein sequence ID" value="RXH38034.1"/>
    <property type="molecule type" value="Genomic_DNA"/>
</dbReference>
<proteinExistence type="predicted"/>
<dbReference type="CDD" id="cd02980">
    <property type="entry name" value="TRX_Fd_family"/>
    <property type="match status" value="1"/>
</dbReference>